<dbReference type="EMBL" id="JAYKXN010000003">
    <property type="protein sequence ID" value="KAK7301263.1"/>
    <property type="molecule type" value="Genomic_DNA"/>
</dbReference>
<dbReference type="AlphaFoldDB" id="A0AAN9PKD1"/>
<feature type="chain" id="PRO_5042907713" evidence="1">
    <location>
        <begin position="19"/>
        <end position="132"/>
    </location>
</feature>
<proteinExistence type="predicted"/>
<evidence type="ECO:0000256" key="1">
    <source>
        <dbReference type="SAM" id="SignalP"/>
    </source>
</evidence>
<keyword evidence="1" id="KW-0732">Signal</keyword>
<accession>A0AAN9PKD1</accession>
<evidence type="ECO:0000313" key="2">
    <source>
        <dbReference type="EMBL" id="KAK7301263.1"/>
    </source>
</evidence>
<evidence type="ECO:0000313" key="3">
    <source>
        <dbReference type="Proteomes" id="UP001359559"/>
    </source>
</evidence>
<comment type="caution">
    <text evidence="2">The sequence shown here is derived from an EMBL/GenBank/DDBJ whole genome shotgun (WGS) entry which is preliminary data.</text>
</comment>
<protein>
    <submittedName>
        <fullName evidence="2">Uncharacterized protein</fullName>
    </submittedName>
</protein>
<gene>
    <name evidence="2" type="ORF">RJT34_12124</name>
</gene>
<feature type="signal peptide" evidence="1">
    <location>
        <begin position="1"/>
        <end position="18"/>
    </location>
</feature>
<reference evidence="2 3" key="1">
    <citation type="submission" date="2024-01" db="EMBL/GenBank/DDBJ databases">
        <title>The genomes of 5 underutilized Papilionoideae crops provide insights into root nodulation and disease resistance.</title>
        <authorList>
            <person name="Yuan L."/>
        </authorList>
    </citation>
    <scope>NUCLEOTIDE SEQUENCE [LARGE SCALE GENOMIC DNA]</scope>
    <source>
        <strain evidence="2">LY-2023</strain>
        <tissue evidence="2">Leaf</tissue>
    </source>
</reference>
<keyword evidence="3" id="KW-1185">Reference proteome</keyword>
<sequence length="132" mass="13935">MSAVKALTLLSGSLLGSSFSIPEPLTIVVTEPLTKAFSIVVHGTRAAGGVGHAREGFPHVGSKAEENDLGIEGTMVEIEKVGDFDELVIFGEGVEAKFVVGTKEAYVVVVTHKGVTSMHRSCEKPLDSVELR</sequence>
<organism evidence="2 3">
    <name type="scientific">Clitoria ternatea</name>
    <name type="common">Butterfly pea</name>
    <dbReference type="NCBI Taxonomy" id="43366"/>
    <lineage>
        <taxon>Eukaryota</taxon>
        <taxon>Viridiplantae</taxon>
        <taxon>Streptophyta</taxon>
        <taxon>Embryophyta</taxon>
        <taxon>Tracheophyta</taxon>
        <taxon>Spermatophyta</taxon>
        <taxon>Magnoliopsida</taxon>
        <taxon>eudicotyledons</taxon>
        <taxon>Gunneridae</taxon>
        <taxon>Pentapetalae</taxon>
        <taxon>rosids</taxon>
        <taxon>fabids</taxon>
        <taxon>Fabales</taxon>
        <taxon>Fabaceae</taxon>
        <taxon>Papilionoideae</taxon>
        <taxon>50 kb inversion clade</taxon>
        <taxon>NPAAA clade</taxon>
        <taxon>indigoferoid/millettioid clade</taxon>
        <taxon>Phaseoleae</taxon>
        <taxon>Clitoria</taxon>
    </lineage>
</organism>
<dbReference type="Proteomes" id="UP001359559">
    <property type="component" value="Unassembled WGS sequence"/>
</dbReference>
<name>A0AAN9PKD1_CLITE</name>